<gene>
    <name evidence="3" type="ORF">VP1G_02687</name>
</gene>
<dbReference type="SUPFAM" id="SSF51735">
    <property type="entry name" value="NAD(P)-binding Rossmann-fold domains"/>
    <property type="match status" value="1"/>
</dbReference>
<protein>
    <submittedName>
        <fullName evidence="3">Galactose/lactose metabolism regulatory protein GAL80</fullName>
    </submittedName>
</protein>
<dbReference type="EMBL" id="KN714679">
    <property type="protein sequence ID" value="KUI55236.1"/>
    <property type="molecule type" value="Genomic_DNA"/>
</dbReference>
<dbReference type="SUPFAM" id="SSF55347">
    <property type="entry name" value="Glyceraldehyde-3-phosphate dehydrogenase-like, C-terminal domain"/>
    <property type="match status" value="1"/>
</dbReference>
<evidence type="ECO:0000313" key="3">
    <source>
        <dbReference type="EMBL" id="KUI55236.1"/>
    </source>
</evidence>
<dbReference type="InterPro" id="IPR000683">
    <property type="entry name" value="Gfo/Idh/MocA-like_OxRdtase_N"/>
</dbReference>
<keyword evidence="4" id="KW-1185">Reference proteome</keyword>
<feature type="domain" description="Gfo/Idh/MocA-like oxidoreductase N-terminal" evidence="1">
    <location>
        <begin position="5"/>
        <end position="135"/>
    </location>
</feature>
<dbReference type="AlphaFoldDB" id="A0A194UUE5"/>
<feature type="domain" description="Gal80p-like C-terminal" evidence="2">
    <location>
        <begin position="142"/>
        <end position="295"/>
    </location>
</feature>
<evidence type="ECO:0000259" key="1">
    <source>
        <dbReference type="Pfam" id="PF01408"/>
    </source>
</evidence>
<dbReference type="InterPro" id="IPR036291">
    <property type="entry name" value="NAD(P)-bd_dom_sf"/>
</dbReference>
<accession>A0A194UUE5</accession>
<evidence type="ECO:0000313" key="4">
    <source>
        <dbReference type="Proteomes" id="UP000078576"/>
    </source>
</evidence>
<dbReference type="InterPro" id="IPR055080">
    <property type="entry name" value="Gal80p-like_C"/>
</dbReference>
<proteinExistence type="predicted"/>
<dbReference type="Gene3D" id="3.40.50.720">
    <property type="entry name" value="NAD(P)-binding Rossmann-like Domain"/>
    <property type="match status" value="1"/>
</dbReference>
<dbReference type="Pfam" id="PF01408">
    <property type="entry name" value="GFO_IDH_MocA"/>
    <property type="match status" value="1"/>
</dbReference>
<dbReference type="Pfam" id="PF22685">
    <property type="entry name" value="Gal80p_C-like"/>
    <property type="match status" value="1"/>
</dbReference>
<evidence type="ECO:0000259" key="2">
    <source>
        <dbReference type="Pfam" id="PF22685"/>
    </source>
</evidence>
<dbReference type="Gene3D" id="3.30.360.10">
    <property type="entry name" value="Dihydrodipicolinate Reductase, domain 2"/>
    <property type="match status" value="1"/>
</dbReference>
<reference evidence="4" key="1">
    <citation type="submission" date="2014-12" db="EMBL/GenBank/DDBJ databases">
        <title>Genome Sequence of Valsa Canker Pathogens Uncovers a Specific Adaption of Colonization on Woody Bark.</title>
        <authorList>
            <person name="Yin Z."/>
            <person name="Liu H."/>
            <person name="Gao X."/>
            <person name="Li Z."/>
            <person name="Song N."/>
            <person name="Ke X."/>
            <person name="Dai Q."/>
            <person name="Wu Y."/>
            <person name="Sun Y."/>
            <person name="Xu J.-R."/>
            <person name="Kang Z.K."/>
            <person name="Wang L."/>
            <person name="Huang L."/>
        </authorList>
    </citation>
    <scope>NUCLEOTIDE SEQUENCE [LARGE SCALE GENOMIC DNA]</scope>
    <source>
        <strain evidence="4">SXYL134</strain>
    </source>
</reference>
<dbReference type="STRING" id="694573.A0A194UUE5"/>
<dbReference type="PANTHER" id="PTHR43708">
    <property type="entry name" value="CONSERVED EXPRESSED OXIDOREDUCTASE (EUROFUNG)"/>
    <property type="match status" value="1"/>
</dbReference>
<name>A0A194UUE5_CYTMA</name>
<dbReference type="GO" id="GO:0000166">
    <property type="term" value="F:nucleotide binding"/>
    <property type="evidence" value="ECO:0007669"/>
    <property type="project" value="InterPro"/>
</dbReference>
<organism evidence="3 4">
    <name type="scientific">Cytospora mali</name>
    <name type="common">Apple Valsa canker fungus</name>
    <name type="synonym">Valsa mali</name>
    <dbReference type="NCBI Taxonomy" id="578113"/>
    <lineage>
        <taxon>Eukaryota</taxon>
        <taxon>Fungi</taxon>
        <taxon>Dikarya</taxon>
        <taxon>Ascomycota</taxon>
        <taxon>Pezizomycotina</taxon>
        <taxon>Sordariomycetes</taxon>
        <taxon>Sordariomycetidae</taxon>
        <taxon>Diaporthales</taxon>
        <taxon>Cytosporaceae</taxon>
        <taxon>Cytospora</taxon>
    </lineage>
</organism>
<sequence length="388" mass="42357">MAPIRLAIIGLSSSATTSWASSAHLPYLLSERGRSKYSIVALCNSSVDSAKAAIKTYGLDAEKTRAYGDPKALAADPDVDLVVCCTRVDTHYALIKPSIEAGKAAFVEWPLTHDIQLSRDLAGLVAEKGVRSMVGLQGRLAPVVLKVKELVEEGSLGKVLSSEVRGFGGTIDRELLASGLTYFTERKIGGNIFTIGFAHMFDYVQSVLGEAIELHPHFQLQRPEVKLRDPSTNAIVGTTVSDVPDLITVTGVLKNPSIAQHGASLLVNLRRGQPYKGEPALSWHLNCERGEIRLTAPSGIAIQAMSYSEPVTIDVHNFSTDEIHSVRWEWPQWQQELKLPVTGRSIAKLYEAFYADFSGDGQQDYPDFADALSRHEQLTSLSSHWDSA</sequence>
<dbReference type="Proteomes" id="UP000078576">
    <property type="component" value="Unassembled WGS sequence"/>
</dbReference>
<dbReference type="OrthoDB" id="446809at2759"/>
<dbReference type="PANTHER" id="PTHR43708:SF1">
    <property type="entry name" value="GALACTOSE_LACTOSE METABOLISM REGULATORY PROTEIN GAL80"/>
    <property type="match status" value="1"/>
</dbReference>
<dbReference type="InterPro" id="IPR051317">
    <property type="entry name" value="Gfo/Idh/MocA_oxidoreduct"/>
</dbReference>